<organism evidence="1 2">
    <name type="scientific">Puccinia striiformis f. sp. tritici</name>
    <dbReference type="NCBI Taxonomy" id="168172"/>
    <lineage>
        <taxon>Eukaryota</taxon>
        <taxon>Fungi</taxon>
        <taxon>Dikarya</taxon>
        <taxon>Basidiomycota</taxon>
        <taxon>Pucciniomycotina</taxon>
        <taxon>Pucciniomycetes</taxon>
        <taxon>Pucciniales</taxon>
        <taxon>Pucciniaceae</taxon>
        <taxon>Puccinia</taxon>
    </lineage>
</organism>
<name>A0ACC0E0X4_9BASI</name>
<comment type="caution">
    <text evidence="1">The sequence shown here is derived from an EMBL/GenBank/DDBJ whole genome shotgun (WGS) entry which is preliminary data.</text>
</comment>
<proteinExistence type="predicted"/>
<reference evidence="2" key="1">
    <citation type="journal article" date="2018" name="BMC Genomics">
        <title>Genomic insights into host adaptation between the wheat stripe rust pathogen (Puccinia striiformis f. sp. tritici) and the barley stripe rust pathogen (Puccinia striiformis f. sp. hordei).</title>
        <authorList>
            <person name="Xia C."/>
            <person name="Wang M."/>
            <person name="Yin C."/>
            <person name="Cornejo O.E."/>
            <person name="Hulbert S.H."/>
            <person name="Chen X."/>
        </authorList>
    </citation>
    <scope>NUCLEOTIDE SEQUENCE [LARGE SCALE GENOMIC DNA]</scope>
    <source>
        <strain evidence="2">93-210</strain>
    </source>
</reference>
<dbReference type="Proteomes" id="UP001060170">
    <property type="component" value="Chromosome 12"/>
</dbReference>
<keyword evidence="2" id="KW-1185">Reference proteome</keyword>
<protein>
    <submittedName>
        <fullName evidence="1">Uncharacterized protein</fullName>
    </submittedName>
</protein>
<gene>
    <name evidence="1" type="ORF">MJO28_012657</name>
</gene>
<dbReference type="EMBL" id="CM045876">
    <property type="protein sequence ID" value="KAI7942630.1"/>
    <property type="molecule type" value="Genomic_DNA"/>
</dbReference>
<accession>A0ACC0E0X4</accession>
<sequence>MGRVAAKTKGNPIRPSNGCSLYTLSIFDFLLLILIVVGFPFVSLLLGLGCFSLSKYPRSTPIHPSPILDTQAQQVLSNMSRPEVVSRNPFMPPPNTVTFSASSWATTQALTFNVLFSIIDQNRHSAEGEFAPSSPSSDDGLWPPSDRPWTSSSSFSQSTDTGNSQLDADHLHQYNIDHILNSLGNALSAFSLSLHQTISTCGMCLEDYQSDDLVLVLPCHSSHFFHRHCLRDWFKEYINCPLCRKKFDPN</sequence>
<reference evidence="2" key="2">
    <citation type="journal article" date="2018" name="Mol. Plant Microbe Interact.">
        <title>Genome sequence resources for the wheat stripe rust pathogen (Puccinia striiformis f. sp. tritici) and the barley stripe rust pathogen (Puccinia striiformis f. sp. hordei).</title>
        <authorList>
            <person name="Xia C."/>
            <person name="Wang M."/>
            <person name="Yin C."/>
            <person name="Cornejo O.E."/>
            <person name="Hulbert S.H."/>
            <person name="Chen X."/>
        </authorList>
    </citation>
    <scope>NUCLEOTIDE SEQUENCE [LARGE SCALE GENOMIC DNA]</scope>
    <source>
        <strain evidence="2">93-210</strain>
    </source>
</reference>
<evidence type="ECO:0000313" key="2">
    <source>
        <dbReference type="Proteomes" id="UP001060170"/>
    </source>
</evidence>
<reference evidence="1 2" key="3">
    <citation type="journal article" date="2022" name="Microbiol. Spectr.">
        <title>Folding features and dynamics of 3D genome architecture in plant fungal pathogens.</title>
        <authorList>
            <person name="Xia C."/>
        </authorList>
    </citation>
    <scope>NUCLEOTIDE SEQUENCE [LARGE SCALE GENOMIC DNA]</scope>
    <source>
        <strain evidence="1 2">93-210</strain>
    </source>
</reference>
<evidence type="ECO:0000313" key="1">
    <source>
        <dbReference type="EMBL" id="KAI7942630.1"/>
    </source>
</evidence>